<comment type="caution">
    <text evidence="7">The sequence shown here is derived from an EMBL/GenBank/DDBJ whole genome shotgun (WGS) entry which is preliminary data.</text>
</comment>
<dbReference type="GO" id="GO:0003735">
    <property type="term" value="F:structural constituent of ribosome"/>
    <property type="evidence" value="ECO:0007669"/>
    <property type="project" value="InterPro"/>
</dbReference>
<proteinExistence type="inferred from homology"/>
<sequence length="88" mass="9243">MAHKKGEGSVKNGRDSQSKRLGVKIYGGQPAAAGNIIIRQRGTSYHPGKNVGVGRDFTIFALADGVVEFKKGKDNKTFVSVAPVEAGA</sequence>
<evidence type="ECO:0000256" key="3">
    <source>
        <dbReference type="ARBA" id="ARBA00023274"/>
    </source>
</evidence>
<keyword evidence="2 5" id="KW-0689">Ribosomal protein</keyword>
<feature type="region of interest" description="Disordered" evidence="6">
    <location>
        <begin position="1"/>
        <end position="21"/>
    </location>
</feature>
<dbReference type="OrthoDB" id="9803474at2"/>
<evidence type="ECO:0000256" key="5">
    <source>
        <dbReference type="HAMAP-Rule" id="MF_00539"/>
    </source>
</evidence>
<keyword evidence="3 5" id="KW-0687">Ribonucleoprotein</keyword>
<dbReference type="GO" id="GO:0006412">
    <property type="term" value="P:translation"/>
    <property type="evidence" value="ECO:0007669"/>
    <property type="project" value="UniProtKB-UniRule"/>
</dbReference>
<dbReference type="Gene3D" id="2.40.50.100">
    <property type="match status" value="1"/>
</dbReference>
<dbReference type="Proteomes" id="UP000290204">
    <property type="component" value="Unassembled WGS sequence"/>
</dbReference>
<organism evidence="7 8">
    <name type="scientific">Lacibacter luteus</name>
    <dbReference type="NCBI Taxonomy" id="2508719"/>
    <lineage>
        <taxon>Bacteria</taxon>
        <taxon>Pseudomonadati</taxon>
        <taxon>Bacteroidota</taxon>
        <taxon>Chitinophagia</taxon>
        <taxon>Chitinophagales</taxon>
        <taxon>Chitinophagaceae</taxon>
        <taxon>Lacibacter</taxon>
    </lineage>
</organism>
<dbReference type="PANTHER" id="PTHR15893:SF0">
    <property type="entry name" value="LARGE RIBOSOMAL SUBUNIT PROTEIN BL27M"/>
    <property type="match status" value="1"/>
</dbReference>
<dbReference type="GO" id="GO:1990904">
    <property type="term" value="C:ribonucleoprotein complex"/>
    <property type="evidence" value="ECO:0007669"/>
    <property type="project" value="UniProtKB-KW"/>
</dbReference>
<feature type="compositionally biased region" description="Basic and acidic residues" evidence="6">
    <location>
        <begin position="1"/>
        <end position="18"/>
    </location>
</feature>
<evidence type="ECO:0000256" key="1">
    <source>
        <dbReference type="ARBA" id="ARBA00010797"/>
    </source>
</evidence>
<keyword evidence="8" id="KW-1185">Reference proteome</keyword>
<dbReference type="RefSeq" id="WP_129132651.1">
    <property type="nucleotide sequence ID" value="NZ_SDHW01000008.1"/>
</dbReference>
<dbReference type="EMBL" id="SDHW01000008">
    <property type="protein sequence ID" value="RXK57727.1"/>
    <property type="molecule type" value="Genomic_DNA"/>
</dbReference>
<dbReference type="InterPro" id="IPR001684">
    <property type="entry name" value="Ribosomal_bL27"/>
</dbReference>
<evidence type="ECO:0000256" key="2">
    <source>
        <dbReference type="ARBA" id="ARBA00022980"/>
    </source>
</evidence>
<protein>
    <recommendedName>
        <fullName evidence="4 5">Large ribosomal subunit protein bL27</fullName>
    </recommendedName>
</protein>
<dbReference type="InterPro" id="IPR018261">
    <property type="entry name" value="Ribosomal_bL27_CS"/>
</dbReference>
<gene>
    <name evidence="5" type="primary">rpmA</name>
    <name evidence="7" type="ORF">ESA94_19575</name>
</gene>
<evidence type="ECO:0000313" key="7">
    <source>
        <dbReference type="EMBL" id="RXK57727.1"/>
    </source>
</evidence>
<dbReference type="SUPFAM" id="SSF110324">
    <property type="entry name" value="Ribosomal L27 protein-like"/>
    <property type="match status" value="1"/>
</dbReference>
<name>A0A4Q1CDI3_9BACT</name>
<dbReference type="HAMAP" id="MF_00539">
    <property type="entry name" value="Ribosomal_bL27"/>
    <property type="match status" value="1"/>
</dbReference>
<dbReference type="AlphaFoldDB" id="A0A4Q1CDI3"/>
<comment type="similarity">
    <text evidence="1 5">Belongs to the bacterial ribosomal protein bL27 family.</text>
</comment>
<dbReference type="FunFam" id="2.40.50.100:FF:000060">
    <property type="entry name" value="Apicoplast ribosomal protein L27"/>
    <property type="match status" value="1"/>
</dbReference>
<dbReference type="Pfam" id="PF01016">
    <property type="entry name" value="Ribosomal_L27"/>
    <property type="match status" value="1"/>
</dbReference>
<accession>A0A4Q1CDI3</accession>
<evidence type="ECO:0000313" key="8">
    <source>
        <dbReference type="Proteomes" id="UP000290204"/>
    </source>
</evidence>
<dbReference type="PRINTS" id="PR00063">
    <property type="entry name" value="RIBOSOMALL27"/>
</dbReference>
<dbReference type="PROSITE" id="PS00831">
    <property type="entry name" value="RIBOSOMAL_L27"/>
    <property type="match status" value="1"/>
</dbReference>
<dbReference type="NCBIfam" id="TIGR00062">
    <property type="entry name" value="L27"/>
    <property type="match status" value="1"/>
</dbReference>
<reference evidence="7 8" key="1">
    <citation type="submission" date="2019-01" db="EMBL/GenBank/DDBJ databases">
        <title>Lacibacter sp. strain TTM-7.</title>
        <authorList>
            <person name="Chen W.-M."/>
        </authorList>
    </citation>
    <scope>NUCLEOTIDE SEQUENCE [LARGE SCALE GENOMIC DNA]</scope>
    <source>
        <strain evidence="7 8">TTM-7</strain>
    </source>
</reference>
<dbReference type="PANTHER" id="PTHR15893">
    <property type="entry name" value="RIBOSOMAL PROTEIN L27"/>
    <property type="match status" value="1"/>
</dbReference>
<evidence type="ECO:0000256" key="4">
    <source>
        <dbReference type="ARBA" id="ARBA00035175"/>
    </source>
</evidence>
<evidence type="ECO:0000256" key="6">
    <source>
        <dbReference type="SAM" id="MobiDB-lite"/>
    </source>
</evidence>
<dbReference type="GO" id="GO:0005840">
    <property type="term" value="C:ribosome"/>
    <property type="evidence" value="ECO:0007669"/>
    <property type="project" value="UniProtKB-KW"/>
</dbReference>